<dbReference type="Proteomes" id="UP000054538">
    <property type="component" value="Unassembled WGS sequence"/>
</dbReference>
<evidence type="ECO:0008006" key="4">
    <source>
        <dbReference type="Google" id="ProtNLM"/>
    </source>
</evidence>
<dbReference type="PANTHER" id="PTHR32428:SF2">
    <property type="entry name" value="TARGET OF RAPAMYCIN COMPLEX 2 SUBUNIT BIT61-RELATED"/>
    <property type="match status" value="1"/>
</dbReference>
<dbReference type="EMBL" id="KN826248">
    <property type="protein sequence ID" value="KIK79559.1"/>
    <property type="molecule type" value="Genomic_DNA"/>
</dbReference>
<evidence type="ECO:0000313" key="2">
    <source>
        <dbReference type="EMBL" id="KIK79559.1"/>
    </source>
</evidence>
<gene>
    <name evidence="2" type="ORF">PAXRUDRAFT_16276</name>
</gene>
<name>A0A0D0DF06_9AGAM</name>
<reference evidence="3" key="2">
    <citation type="submission" date="2015-01" db="EMBL/GenBank/DDBJ databases">
        <title>Evolutionary Origins and Diversification of the Mycorrhizal Mutualists.</title>
        <authorList>
            <consortium name="DOE Joint Genome Institute"/>
            <consortium name="Mycorrhizal Genomics Consortium"/>
            <person name="Kohler A."/>
            <person name="Kuo A."/>
            <person name="Nagy L.G."/>
            <person name="Floudas D."/>
            <person name="Copeland A."/>
            <person name="Barry K.W."/>
            <person name="Cichocki N."/>
            <person name="Veneault-Fourrey C."/>
            <person name="LaButti K."/>
            <person name="Lindquist E.A."/>
            <person name="Lipzen A."/>
            <person name="Lundell T."/>
            <person name="Morin E."/>
            <person name="Murat C."/>
            <person name="Riley R."/>
            <person name="Ohm R."/>
            <person name="Sun H."/>
            <person name="Tunlid A."/>
            <person name="Henrissat B."/>
            <person name="Grigoriev I.V."/>
            <person name="Hibbett D.S."/>
            <person name="Martin F."/>
        </authorList>
    </citation>
    <scope>NUCLEOTIDE SEQUENCE [LARGE SCALE GENOMIC DNA]</scope>
    <source>
        <strain evidence="3">Ve08.2h10</strain>
    </source>
</reference>
<feature type="region of interest" description="Disordered" evidence="1">
    <location>
        <begin position="580"/>
        <end position="617"/>
    </location>
</feature>
<dbReference type="GO" id="GO:0038203">
    <property type="term" value="P:TORC2 signaling"/>
    <property type="evidence" value="ECO:0007669"/>
    <property type="project" value="TreeGrafter"/>
</dbReference>
<feature type="compositionally biased region" description="Polar residues" evidence="1">
    <location>
        <begin position="12"/>
        <end position="21"/>
    </location>
</feature>
<feature type="compositionally biased region" description="Basic and acidic residues" evidence="1">
    <location>
        <begin position="157"/>
        <end position="166"/>
    </location>
</feature>
<dbReference type="InterPro" id="IPR013745">
    <property type="entry name" value="Bit61/PRR5"/>
</dbReference>
<dbReference type="InParanoid" id="A0A0D0DF06"/>
<keyword evidence="3" id="KW-1185">Reference proteome</keyword>
<proteinExistence type="predicted"/>
<feature type="region of interest" description="Disordered" evidence="1">
    <location>
        <begin position="250"/>
        <end position="271"/>
    </location>
</feature>
<dbReference type="GO" id="GO:0031932">
    <property type="term" value="C:TORC2 complex"/>
    <property type="evidence" value="ECO:0007669"/>
    <property type="project" value="TreeGrafter"/>
</dbReference>
<sequence>MLLGLSRRSYDSGGSSPQHQNAVVDGNDGQGDNGTGSSDKLGRSDHHRRSASSSDATPRPRVALPRTRPFLGLPGFHHDHHRRLHNWRSFDTYADQSAEPLDIAAPPGRQNANTNVFSADPSLSSHPPPQQPPKLLGFFSSNTTNHSKSSSPSRAQHHTDLDTSKERLYSGYRFETTAHKDKDISNTNMASVASSSAVSKAQTSPSKPSSTRTYDAKLVTREMHRLGSLAGLSPALTPSLASSASASTLTLAPSVSPSPATLGPNTSHGHSHVISALTSTTVSDKDNPWGTLHVHVLPLFNEEPLRVPIEDLNALVRRHIQTVLAASPSRALMTLATDARELIGAGMVTMNAKLTGLSDELLMSRLVELWSFFWDHILPYVEGVLLPLQTDQLLTSLCRTSKQHRSSSPTRQGAKIAPTIPTSIAAFSPSIDVRSVALCAFRDRVVLPMHGRLHTLLSPPQSKETLARLSQYRQPRLQQMLLVLTSERRVRPPSPTLSLRVPEVQPSAGEAAIADLLRLLSQAQQHARANHAPRQPLARGLTVRAATPSFLSAGIPRDRRGRIGGHDVKRMILSAGGWPVSVPATRRRDTPADDVDADAEDEGGDEGGETPRLGMIDSCERREMWSLRAPLEHHHRASTGGWGLGAGNEEKQREEEEDDDETPGWDPQGYSVHASSASSCWHHADPPTGEDDLHRPPPVHVTTGVTTTSEFSERYKGVCCTRPFSLTPVPFLSPLNSQHVRKDTARVAAGLKAAIHNPNVSEEAKEHAKEKLKELAQEVGSTHETSRENPRVLGGYKATLSNPNTSEQAKHHAEEVLQAAGIDSRHPDHSEEEHQTRVLAGYKAALHSKYPRVSEEAKQHAKEFLGEHGIES</sequence>
<feature type="compositionally biased region" description="Basic and acidic residues" evidence="1">
    <location>
        <begin position="852"/>
        <end position="872"/>
    </location>
</feature>
<feature type="region of interest" description="Disordered" evidence="1">
    <location>
        <begin position="1"/>
        <end position="68"/>
    </location>
</feature>
<feature type="region of interest" description="Disordered" evidence="1">
    <location>
        <begin position="851"/>
        <end position="872"/>
    </location>
</feature>
<feature type="compositionally biased region" description="Low complexity" evidence="1">
    <location>
        <begin position="133"/>
        <end position="153"/>
    </location>
</feature>
<accession>A0A0D0DF06</accession>
<feature type="compositionally biased region" description="Polar residues" evidence="1">
    <location>
        <begin position="255"/>
        <end position="268"/>
    </location>
</feature>
<dbReference type="AlphaFoldDB" id="A0A0D0DF06"/>
<protein>
    <recommendedName>
        <fullName evidence="4">HbrB-domain-containing protein</fullName>
    </recommendedName>
</protein>
<evidence type="ECO:0000256" key="1">
    <source>
        <dbReference type="SAM" id="MobiDB-lite"/>
    </source>
</evidence>
<feature type="compositionally biased region" description="Low complexity" evidence="1">
    <location>
        <begin position="671"/>
        <end position="681"/>
    </location>
</feature>
<reference evidence="2 3" key="1">
    <citation type="submission" date="2014-04" db="EMBL/GenBank/DDBJ databases">
        <authorList>
            <consortium name="DOE Joint Genome Institute"/>
            <person name="Kuo A."/>
            <person name="Kohler A."/>
            <person name="Jargeat P."/>
            <person name="Nagy L.G."/>
            <person name="Floudas D."/>
            <person name="Copeland A."/>
            <person name="Barry K.W."/>
            <person name="Cichocki N."/>
            <person name="Veneault-Fourrey C."/>
            <person name="LaButti K."/>
            <person name="Lindquist E.A."/>
            <person name="Lipzen A."/>
            <person name="Lundell T."/>
            <person name="Morin E."/>
            <person name="Murat C."/>
            <person name="Sun H."/>
            <person name="Tunlid A."/>
            <person name="Henrissat B."/>
            <person name="Grigoriev I.V."/>
            <person name="Hibbett D.S."/>
            <person name="Martin F."/>
            <person name="Nordberg H.P."/>
            <person name="Cantor M.N."/>
            <person name="Hua S.X."/>
        </authorList>
    </citation>
    <scope>NUCLEOTIDE SEQUENCE [LARGE SCALE GENOMIC DNA]</scope>
    <source>
        <strain evidence="2 3">Ve08.2h10</strain>
    </source>
</reference>
<dbReference type="HOGENOM" id="CLU_016137_1_0_1"/>
<dbReference type="InterPro" id="IPR018824">
    <property type="entry name" value="Conidiation-specific_6"/>
</dbReference>
<feature type="region of interest" description="Disordered" evidence="1">
    <location>
        <begin position="101"/>
        <end position="166"/>
    </location>
</feature>
<dbReference type="Pfam" id="PF08539">
    <property type="entry name" value="HbrB"/>
    <property type="match status" value="1"/>
</dbReference>
<dbReference type="PANTHER" id="PTHR32428">
    <property type="entry name" value="TARGET OF RAPAMYCIN COMPLEX 2 SUBUNIT BIT61-RELATED"/>
    <property type="match status" value="1"/>
</dbReference>
<organism evidence="2 3">
    <name type="scientific">Paxillus rubicundulus Ve08.2h10</name>
    <dbReference type="NCBI Taxonomy" id="930991"/>
    <lineage>
        <taxon>Eukaryota</taxon>
        <taxon>Fungi</taxon>
        <taxon>Dikarya</taxon>
        <taxon>Basidiomycota</taxon>
        <taxon>Agaricomycotina</taxon>
        <taxon>Agaricomycetes</taxon>
        <taxon>Agaricomycetidae</taxon>
        <taxon>Boletales</taxon>
        <taxon>Paxilineae</taxon>
        <taxon>Paxillaceae</taxon>
        <taxon>Paxillus</taxon>
    </lineage>
</organism>
<evidence type="ECO:0000313" key="3">
    <source>
        <dbReference type="Proteomes" id="UP000054538"/>
    </source>
</evidence>
<dbReference type="STRING" id="930991.A0A0D0DF06"/>
<feature type="compositionally biased region" description="Acidic residues" evidence="1">
    <location>
        <begin position="592"/>
        <end position="608"/>
    </location>
</feature>
<dbReference type="OrthoDB" id="2290221at2759"/>
<dbReference type="Pfam" id="PF10346">
    <property type="entry name" value="Con-6"/>
    <property type="match status" value="3"/>
</dbReference>
<feature type="region of interest" description="Disordered" evidence="1">
    <location>
        <begin position="635"/>
        <end position="698"/>
    </location>
</feature>